<dbReference type="EMBL" id="JAWLNX010000044">
    <property type="protein sequence ID" value="MEB3372361.1"/>
    <property type="molecule type" value="Genomic_DNA"/>
</dbReference>
<dbReference type="Proteomes" id="UP001327093">
    <property type="component" value="Unassembled WGS sequence"/>
</dbReference>
<accession>A0ABU6ALM6</accession>
<dbReference type="InterPro" id="IPR035992">
    <property type="entry name" value="Ricin_B-like_lectins"/>
</dbReference>
<protein>
    <submittedName>
        <fullName evidence="4">RICIN domain-containing protein</fullName>
    </submittedName>
</protein>
<name>A0ABU6ALM6_9PSEU</name>
<dbReference type="SUPFAM" id="SSF50370">
    <property type="entry name" value="Ricin B-like lectins"/>
    <property type="match status" value="1"/>
</dbReference>
<feature type="signal peptide" evidence="2">
    <location>
        <begin position="1"/>
        <end position="27"/>
    </location>
</feature>
<evidence type="ECO:0000313" key="4">
    <source>
        <dbReference type="EMBL" id="MEB3372361.1"/>
    </source>
</evidence>
<evidence type="ECO:0000313" key="5">
    <source>
        <dbReference type="Proteomes" id="UP001327093"/>
    </source>
</evidence>
<evidence type="ECO:0000256" key="1">
    <source>
        <dbReference type="SAM" id="MobiDB-lite"/>
    </source>
</evidence>
<feature type="chain" id="PRO_5045097420" evidence="2">
    <location>
        <begin position="28"/>
        <end position="178"/>
    </location>
</feature>
<evidence type="ECO:0000259" key="3">
    <source>
        <dbReference type="Pfam" id="PF14200"/>
    </source>
</evidence>
<keyword evidence="2" id="KW-0732">Signal</keyword>
<dbReference type="InterPro" id="IPR000772">
    <property type="entry name" value="Ricin_B_lectin"/>
</dbReference>
<proteinExistence type="predicted"/>
<dbReference type="RefSeq" id="WP_324269780.1">
    <property type="nucleotide sequence ID" value="NZ_JAWLNX010000044.1"/>
</dbReference>
<comment type="caution">
    <text evidence="4">The sequence shown here is derived from an EMBL/GenBank/DDBJ whole genome shotgun (WGS) entry which is preliminary data.</text>
</comment>
<gene>
    <name evidence="4" type="ORF">R4I43_33665</name>
</gene>
<evidence type="ECO:0000256" key="2">
    <source>
        <dbReference type="SAM" id="SignalP"/>
    </source>
</evidence>
<feature type="domain" description="Ricin B lectin" evidence="3">
    <location>
        <begin position="69"/>
        <end position="148"/>
    </location>
</feature>
<keyword evidence="5" id="KW-1185">Reference proteome</keyword>
<organism evidence="4 5">
    <name type="scientific">Saccharopolyspora mangrovi</name>
    <dbReference type="NCBI Taxonomy" id="3082379"/>
    <lineage>
        <taxon>Bacteria</taxon>
        <taxon>Bacillati</taxon>
        <taxon>Actinomycetota</taxon>
        <taxon>Actinomycetes</taxon>
        <taxon>Pseudonocardiales</taxon>
        <taxon>Pseudonocardiaceae</taxon>
        <taxon>Saccharopolyspora</taxon>
    </lineage>
</organism>
<sequence length="178" mass="18937">MRHARWTLGALGALAVLSVAPALPASADSVLITKITNVADGSRWSVTGPDAAITTLQPHSTPQPRSVDQWVVTKQADGSMAIKSWDNRQCATAEGRAGGELRTAACDPADAAQDWTLNRRNDGTVVISPKSTPSLVVSIQQPPSKNGTLQLTEREQVTSNSTRPDHNAMDSQAFKLDI</sequence>
<feature type="region of interest" description="Disordered" evidence="1">
    <location>
        <begin position="154"/>
        <end position="178"/>
    </location>
</feature>
<dbReference type="PROSITE" id="PS50231">
    <property type="entry name" value="RICIN_B_LECTIN"/>
    <property type="match status" value="1"/>
</dbReference>
<dbReference type="Gene3D" id="2.80.10.50">
    <property type="match status" value="1"/>
</dbReference>
<reference evidence="4 5" key="1">
    <citation type="submission" date="2023-10" db="EMBL/GenBank/DDBJ databases">
        <title>Saccharopolyspora sp. nov., isolated from mangrove soil.</title>
        <authorList>
            <person name="Lu Y."/>
            <person name="Liu W."/>
        </authorList>
    </citation>
    <scope>NUCLEOTIDE SEQUENCE [LARGE SCALE GENOMIC DNA]</scope>
    <source>
        <strain evidence="4 5">S2-29</strain>
    </source>
</reference>
<dbReference type="Pfam" id="PF14200">
    <property type="entry name" value="RicinB_lectin_2"/>
    <property type="match status" value="1"/>
</dbReference>
<dbReference type="CDD" id="cd00161">
    <property type="entry name" value="beta-trefoil_Ricin-like"/>
    <property type="match status" value="1"/>
</dbReference>